<feature type="transmembrane region" description="Helical" evidence="5">
    <location>
        <begin position="209"/>
        <end position="226"/>
    </location>
</feature>
<evidence type="ECO:0000256" key="2">
    <source>
        <dbReference type="ARBA" id="ARBA00022692"/>
    </source>
</evidence>
<name>A0ABW0GQR5_9MICO</name>
<reference evidence="8" key="1">
    <citation type="journal article" date="2019" name="Int. J. Syst. Evol. Microbiol.">
        <title>The Global Catalogue of Microorganisms (GCM) 10K type strain sequencing project: providing services to taxonomists for standard genome sequencing and annotation.</title>
        <authorList>
            <consortium name="The Broad Institute Genomics Platform"/>
            <consortium name="The Broad Institute Genome Sequencing Center for Infectious Disease"/>
            <person name="Wu L."/>
            <person name="Ma J."/>
        </authorList>
    </citation>
    <scope>NUCLEOTIDE SEQUENCE [LARGE SCALE GENOMIC DNA]</scope>
    <source>
        <strain evidence="8">CCUG 43114</strain>
    </source>
</reference>
<dbReference type="PANTHER" id="PTHR37422:SF13">
    <property type="entry name" value="LIPOPOLYSACCHARIDE BIOSYNTHESIS PROTEIN PA4999-RELATED"/>
    <property type="match status" value="1"/>
</dbReference>
<keyword evidence="4 5" id="KW-0472">Membrane</keyword>
<sequence length="444" mass="46998">MTTGVVSGDRSEVEEAAVRQGLPLYVWAFTLLVPLSMFTGQAGALGVPLPLDRLVLATGIGLLILTPAAWSRLRLRPVHVVMGVAVAGIALSAAATGVLLDQVALFALLDRVLVPFLLFALAPVVWSTPRRRALLVKVVVVTGLYLGTTALLEMVAPQLVWPAYIVDPEVGIQYGRARGPFVASEAAGLVLGMAGAVSALGVARLHGTWRSLAGLSVLLCTIGTALTLTRSIWLGTVLGLLAVCVLERRLRLPALVLTVSTALVGVVVVASVPTLQESFTDRATTSRSLFDRANTNAAGLRVVEDRPLTGLGWTRFAAGEGMDYIRQADDYPLTNVRIEIHNVPLSRAAETGLPVALAYVVAVLLSLVTPLLRHYDGEQHGWRLVAVASVLMWLTAAMLSPVPYPTANYLVWLLAGVAAAPVLTRDGGDPWAAVRPLSPPTPAR</sequence>
<keyword evidence="3 5" id="KW-1133">Transmembrane helix</keyword>
<gene>
    <name evidence="7" type="ORF">ACFPJ6_13975</name>
</gene>
<feature type="transmembrane region" description="Helical" evidence="5">
    <location>
        <begin position="106"/>
        <end position="126"/>
    </location>
</feature>
<dbReference type="Pfam" id="PF04932">
    <property type="entry name" value="Wzy_C"/>
    <property type="match status" value="1"/>
</dbReference>
<dbReference type="InterPro" id="IPR051533">
    <property type="entry name" value="WaaL-like"/>
</dbReference>
<evidence type="ECO:0000256" key="5">
    <source>
        <dbReference type="SAM" id="Phobius"/>
    </source>
</evidence>
<dbReference type="PANTHER" id="PTHR37422">
    <property type="entry name" value="TEICHURONIC ACID BIOSYNTHESIS PROTEIN TUAE"/>
    <property type="match status" value="1"/>
</dbReference>
<dbReference type="Proteomes" id="UP001596122">
    <property type="component" value="Unassembled WGS sequence"/>
</dbReference>
<keyword evidence="8" id="KW-1185">Reference proteome</keyword>
<keyword evidence="2 5" id="KW-0812">Transmembrane</keyword>
<evidence type="ECO:0000256" key="4">
    <source>
        <dbReference type="ARBA" id="ARBA00023136"/>
    </source>
</evidence>
<evidence type="ECO:0000256" key="1">
    <source>
        <dbReference type="ARBA" id="ARBA00004141"/>
    </source>
</evidence>
<evidence type="ECO:0000256" key="3">
    <source>
        <dbReference type="ARBA" id="ARBA00022989"/>
    </source>
</evidence>
<feature type="transmembrane region" description="Helical" evidence="5">
    <location>
        <begin position="352"/>
        <end position="372"/>
    </location>
</feature>
<feature type="transmembrane region" description="Helical" evidence="5">
    <location>
        <begin position="384"/>
        <end position="404"/>
    </location>
</feature>
<organism evidence="7 8">
    <name type="scientific">Aquipuribacter nitratireducens</name>
    <dbReference type="NCBI Taxonomy" id="650104"/>
    <lineage>
        <taxon>Bacteria</taxon>
        <taxon>Bacillati</taxon>
        <taxon>Actinomycetota</taxon>
        <taxon>Actinomycetes</taxon>
        <taxon>Micrococcales</taxon>
        <taxon>Intrasporangiaceae</taxon>
        <taxon>Aquipuribacter</taxon>
    </lineage>
</organism>
<dbReference type="GO" id="GO:0016874">
    <property type="term" value="F:ligase activity"/>
    <property type="evidence" value="ECO:0007669"/>
    <property type="project" value="UniProtKB-KW"/>
</dbReference>
<feature type="transmembrane region" description="Helical" evidence="5">
    <location>
        <begin position="24"/>
        <end position="42"/>
    </location>
</feature>
<feature type="transmembrane region" description="Helical" evidence="5">
    <location>
        <begin position="138"/>
        <end position="161"/>
    </location>
</feature>
<keyword evidence="7" id="KW-0436">Ligase</keyword>
<dbReference type="InterPro" id="IPR007016">
    <property type="entry name" value="O-antigen_ligase-rel_domated"/>
</dbReference>
<evidence type="ECO:0000313" key="7">
    <source>
        <dbReference type="EMBL" id="MFC5381888.1"/>
    </source>
</evidence>
<feature type="transmembrane region" description="Helical" evidence="5">
    <location>
        <begin position="181"/>
        <end position="202"/>
    </location>
</feature>
<feature type="domain" description="O-antigen ligase-related" evidence="6">
    <location>
        <begin position="216"/>
        <end position="360"/>
    </location>
</feature>
<comment type="caution">
    <text evidence="7">The sequence shown here is derived from an EMBL/GenBank/DDBJ whole genome shotgun (WGS) entry which is preliminary data.</text>
</comment>
<proteinExistence type="predicted"/>
<feature type="transmembrane region" description="Helical" evidence="5">
    <location>
        <begin position="80"/>
        <end position="100"/>
    </location>
</feature>
<evidence type="ECO:0000259" key="6">
    <source>
        <dbReference type="Pfam" id="PF04932"/>
    </source>
</evidence>
<protein>
    <submittedName>
        <fullName evidence="7">O-antigen ligase family protein</fullName>
    </submittedName>
</protein>
<feature type="transmembrane region" description="Helical" evidence="5">
    <location>
        <begin position="254"/>
        <end position="272"/>
    </location>
</feature>
<feature type="transmembrane region" description="Helical" evidence="5">
    <location>
        <begin position="54"/>
        <end position="73"/>
    </location>
</feature>
<accession>A0ABW0GQR5</accession>
<evidence type="ECO:0000313" key="8">
    <source>
        <dbReference type="Proteomes" id="UP001596122"/>
    </source>
</evidence>
<comment type="subcellular location">
    <subcellularLocation>
        <location evidence="1">Membrane</location>
        <topology evidence="1">Multi-pass membrane protein</topology>
    </subcellularLocation>
</comment>
<dbReference type="EMBL" id="JBHSLD010000013">
    <property type="protein sequence ID" value="MFC5381888.1"/>
    <property type="molecule type" value="Genomic_DNA"/>
</dbReference>
<dbReference type="RefSeq" id="WP_340271049.1">
    <property type="nucleotide sequence ID" value="NZ_JBBEOG010000009.1"/>
</dbReference>